<protein>
    <submittedName>
        <fullName evidence="1">Uncharacterized protein</fullName>
    </submittedName>
</protein>
<reference evidence="1" key="1">
    <citation type="submission" date="2023-03" db="EMBL/GenBank/DDBJ databases">
        <title>Complete genome of Cladonia borealis.</title>
        <authorList>
            <person name="Park H."/>
        </authorList>
    </citation>
    <scope>NUCLEOTIDE SEQUENCE</scope>
    <source>
        <strain evidence="1">ANT050790</strain>
    </source>
</reference>
<keyword evidence="2" id="KW-1185">Reference proteome</keyword>
<dbReference type="AlphaFoldDB" id="A0AA39V6B9"/>
<dbReference type="Proteomes" id="UP001166286">
    <property type="component" value="Unassembled WGS sequence"/>
</dbReference>
<evidence type="ECO:0000313" key="2">
    <source>
        <dbReference type="Proteomes" id="UP001166286"/>
    </source>
</evidence>
<proteinExistence type="predicted"/>
<accession>A0AA39V6B9</accession>
<organism evidence="1 2">
    <name type="scientific">Cladonia borealis</name>
    <dbReference type="NCBI Taxonomy" id="184061"/>
    <lineage>
        <taxon>Eukaryota</taxon>
        <taxon>Fungi</taxon>
        <taxon>Dikarya</taxon>
        <taxon>Ascomycota</taxon>
        <taxon>Pezizomycotina</taxon>
        <taxon>Lecanoromycetes</taxon>
        <taxon>OSLEUM clade</taxon>
        <taxon>Lecanoromycetidae</taxon>
        <taxon>Lecanorales</taxon>
        <taxon>Lecanorineae</taxon>
        <taxon>Cladoniaceae</taxon>
        <taxon>Cladonia</taxon>
    </lineage>
</organism>
<comment type="caution">
    <text evidence="1">The sequence shown here is derived from an EMBL/GenBank/DDBJ whole genome shotgun (WGS) entry which is preliminary data.</text>
</comment>
<dbReference type="EMBL" id="JAFEKC020000006">
    <property type="protein sequence ID" value="KAK0513899.1"/>
    <property type="molecule type" value="Genomic_DNA"/>
</dbReference>
<evidence type="ECO:0000313" key="1">
    <source>
        <dbReference type="EMBL" id="KAK0513899.1"/>
    </source>
</evidence>
<sequence length="386" mass="44093">MSNHPSSSRADDADSESCGAPASWADYINLPLNARILHSFSTYLASPRMWPVGYIIGSPYSPLQLEIEIPERNWRDRFEDLIALETGGQMISNESREKEAEVFFRLLCQESHEAVLRVNEKLERYSKRISIYERAGNFAARRANLDMVSSFETSAHQTRMESQELFDSGQAIISELKKFEQLEEADKPKRSGPSMMKGHWIASLFSRGALPGWRSRLYDSHLGPYWSFDKGDEDGISISDLELSQHFEQKMPLQFAKPAWSTESGGYPKVQKVTQFDPDELSIRGYAEPKVPLLRHSLCSQITSTERTKLPNGLFSTKVKIWNRFTDDREEEKHIIDDTGKVMEEVRKAIVAMTKRTHEMQLAIEDTRFKEADALTAAVEDVENDD</sequence>
<name>A0AA39V6B9_9LECA</name>
<gene>
    <name evidence="1" type="ORF">JMJ35_003621</name>
</gene>